<evidence type="ECO:0000256" key="3">
    <source>
        <dbReference type="SAM" id="SignalP"/>
    </source>
</evidence>
<name>A0A1G4I7E9_TRYEQ</name>
<evidence type="ECO:0000256" key="1">
    <source>
        <dbReference type="SAM" id="MobiDB-lite"/>
    </source>
</evidence>
<feature type="signal peptide" evidence="3">
    <location>
        <begin position="1"/>
        <end position="28"/>
    </location>
</feature>
<feature type="region of interest" description="Disordered" evidence="1">
    <location>
        <begin position="63"/>
        <end position="91"/>
    </location>
</feature>
<feature type="transmembrane region" description="Helical" evidence="2">
    <location>
        <begin position="36"/>
        <end position="55"/>
    </location>
</feature>
<keyword evidence="3" id="KW-0732">Signal</keyword>
<proteinExistence type="predicted"/>
<dbReference type="EMBL" id="CZPT02000860">
    <property type="protein sequence ID" value="SCU67932.1"/>
    <property type="molecule type" value="Genomic_DNA"/>
</dbReference>
<dbReference type="GeneID" id="92379924"/>
<gene>
    <name evidence="4" type="ORF">TEOVI_000598500</name>
</gene>
<keyword evidence="2" id="KW-0812">Transmembrane</keyword>
<accession>A0A1G4I7E9</accession>
<organism evidence="4 5">
    <name type="scientific">Trypanosoma equiperdum</name>
    <dbReference type="NCBI Taxonomy" id="5694"/>
    <lineage>
        <taxon>Eukaryota</taxon>
        <taxon>Discoba</taxon>
        <taxon>Euglenozoa</taxon>
        <taxon>Kinetoplastea</taxon>
        <taxon>Metakinetoplastina</taxon>
        <taxon>Trypanosomatida</taxon>
        <taxon>Trypanosomatidae</taxon>
        <taxon>Trypanosoma</taxon>
    </lineage>
</organism>
<keyword evidence="5" id="KW-1185">Reference proteome</keyword>
<reference evidence="4" key="1">
    <citation type="submission" date="2016-09" db="EMBL/GenBank/DDBJ databases">
        <authorList>
            <person name="Hebert L."/>
            <person name="Moumen B."/>
        </authorList>
    </citation>
    <scope>NUCLEOTIDE SEQUENCE [LARGE SCALE GENOMIC DNA]</scope>
    <source>
        <strain evidence="4">OVI</strain>
    </source>
</reference>
<comment type="caution">
    <text evidence="4">The sequence shown here is derived from an EMBL/GenBank/DDBJ whole genome shotgun (WGS) entry which is preliminary data.</text>
</comment>
<evidence type="ECO:0000313" key="4">
    <source>
        <dbReference type="EMBL" id="SCU67932.1"/>
    </source>
</evidence>
<evidence type="ECO:0000256" key="2">
    <source>
        <dbReference type="SAM" id="Phobius"/>
    </source>
</evidence>
<dbReference type="Proteomes" id="UP000195570">
    <property type="component" value="Unassembled WGS sequence"/>
</dbReference>
<keyword evidence="2" id="KW-0472">Membrane</keyword>
<feature type="chain" id="PRO_5009235413" evidence="3">
    <location>
        <begin position="29"/>
        <end position="91"/>
    </location>
</feature>
<dbReference type="RefSeq" id="XP_067079179.1">
    <property type="nucleotide sequence ID" value="XM_067223078.1"/>
</dbReference>
<evidence type="ECO:0000313" key="5">
    <source>
        <dbReference type="Proteomes" id="UP000195570"/>
    </source>
</evidence>
<sequence>MRQIWRDPMRVFLLLLSFPFCLHHYASCTSSTVFTAISLLCYSLLFLPLLMEVGLTNHYLSRVGGGKQQVNNEGKTSGGDHDYGKGKRTGY</sequence>
<dbReference type="AlphaFoldDB" id="A0A1G4I7E9"/>
<keyword evidence="2" id="KW-1133">Transmembrane helix</keyword>
<protein>
    <submittedName>
        <fullName evidence="4">Uncharacterized protein</fullName>
    </submittedName>
</protein>
<dbReference type="VEuPathDB" id="TriTrypDB:TEOVI_000598500"/>